<evidence type="ECO:0000313" key="1">
    <source>
        <dbReference type="EMBL" id="MBD8035830.1"/>
    </source>
</evidence>
<dbReference type="RefSeq" id="WP_191698808.1">
    <property type="nucleotide sequence ID" value="NZ_JACSPZ010000002.1"/>
</dbReference>
<keyword evidence="2" id="KW-1185">Reference proteome</keyword>
<name>A0ABR8XV76_9BACL</name>
<sequence length="445" mass="52558">MVERVKTIHELEIYRSQPFPSQEAQYEGFETIFTYIIQKGDAETINDFILLESKPFILSHDYNMKLLQYLMVQEPYFKDNLKECLAVLYLVIGHCYYFSLDFEKAKNYYKIASSYALQFENYSVLSIAMNNYTSAQKEVLPSDVLWQLSKLPAVFFKMGSENDERYFITRFIAHIEISLQLNKVQYAESLYNSYFTGYEVEKDSRIDLHIRVLRGKIHYQKGQYETAIELLHEVLIVCMNLKRNKDLVQECYTFITDSYKMLNEDSISREMEQFHALFYRKIETDKRYMEKYIKAAYDNEYEQDEHFLSPLSRFKLAGKCLLSNVENDGHTLVLVDCKILTCEEDSINEILHLINDEMMKAMKQEIITSTRIDASTIGYIIQLSEQDTDELCAKVFAKIREQYPRDGSVLEAIYFASVNNKENNLANYQKCIDLAYAYIYYELYK</sequence>
<proteinExistence type="predicted"/>
<dbReference type="EMBL" id="JACSPZ010000002">
    <property type="protein sequence ID" value="MBD8035830.1"/>
    <property type="molecule type" value="Genomic_DNA"/>
</dbReference>
<protein>
    <submittedName>
        <fullName evidence="1">Dehydrogenase</fullName>
    </submittedName>
</protein>
<accession>A0ABR8XV76</accession>
<dbReference type="SUPFAM" id="SSF48452">
    <property type="entry name" value="TPR-like"/>
    <property type="match status" value="1"/>
</dbReference>
<dbReference type="InterPro" id="IPR011990">
    <property type="entry name" value="TPR-like_helical_dom_sf"/>
</dbReference>
<dbReference type="Proteomes" id="UP000619101">
    <property type="component" value="Unassembled WGS sequence"/>
</dbReference>
<reference evidence="1 2" key="1">
    <citation type="submission" date="2020-08" db="EMBL/GenBank/DDBJ databases">
        <title>A Genomic Blueprint of the Chicken Gut Microbiome.</title>
        <authorList>
            <person name="Gilroy R."/>
            <person name="Ravi A."/>
            <person name="Getino M."/>
            <person name="Pursley I."/>
            <person name="Horton D.L."/>
            <person name="Alikhan N.-F."/>
            <person name="Baker D."/>
            <person name="Gharbi K."/>
            <person name="Hall N."/>
            <person name="Watson M."/>
            <person name="Adriaenssens E.M."/>
            <person name="Foster-Nyarko E."/>
            <person name="Jarju S."/>
            <person name="Secka A."/>
            <person name="Antonio M."/>
            <person name="Oren A."/>
            <person name="Chaudhuri R."/>
            <person name="La Ragione R.M."/>
            <person name="Hildebrand F."/>
            <person name="Pallen M.J."/>
        </authorList>
    </citation>
    <scope>NUCLEOTIDE SEQUENCE [LARGE SCALE GENOMIC DNA]</scope>
    <source>
        <strain evidence="1 2">A46</strain>
    </source>
</reference>
<comment type="caution">
    <text evidence="1">The sequence shown here is derived from an EMBL/GenBank/DDBJ whole genome shotgun (WGS) entry which is preliminary data.</text>
</comment>
<evidence type="ECO:0000313" key="2">
    <source>
        <dbReference type="Proteomes" id="UP000619101"/>
    </source>
</evidence>
<organism evidence="1 2">
    <name type="scientific">Solibacillus faecavium</name>
    <dbReference type="NCBI Taxonomy" id="2762221"/>
    <lineage>
        <taxon>Bacteria</taxon>
        <taxon>Bacillati</taxon>
        <taxon>Bacillota</taxon>
        <taxon>Bacilli</taxon>
        <taxon>Bacillales</taxon>
        <taxon>Caryophanaceae</taxon>
        <taxon>Solibacillus</taxon>
    </lineage>
</organism>
<gene>
    <name evidence="1" type="ORF">H9635_03690</name>
</gene>